<feature type="compositionally biased region" description="Polar residues" evidence="1">
    <location>
        <begin position="104"/>
        <end position="117"/>
    </location>
</feature>
<dbReference type="EMBL" id="JAHKSW010000011">
    <property type="protein sequence ID" value="KAG7327053.1"/>
    <property type="molecule type" value="Genomic_DNA"/>
</dbReference>
<dbReference type="Proteomes" id="UP000824219">
    <property type="component" value="Linkage Group LG11"/>
</dbReference>
<protein>
    <recommendedName>
        <fullName evidence="4">ATPase family AAA domain-containing protein 5-like</fullName>
    </recommendedName>
</protein>
<dbReference type="InterPro" id="IPR027417">
    <property type="entry name" value="P-loop_NTPase"/>
</dbReference>
<name>A0A9D3NQ74_9TELE</name>
<dbReference type="GO" id="GO:0061860">
    <property type="term" value="F:DNA clamp unloader activity"/>
    <property type="evidence" value="ECO:0007669"/>
    <property type="project" value="TreeGrafter"/>
</dbReference>
<feature type="region of interest" description="Disordered" evidence="1">
    <location>
        <begin position="700"/>
        <end position="731"/>
    </location>
</feature>
<dbReference type="GO" id="GO:0005634">
    <property type="term" value="C:nucleus"/>
    <property type="evidence" value="ECO:0007669"/>
    <property type="project" value="TreeGrafter"/>
</dbReference>
<feature type="compositionally biased region" description="Polar residues" evidence="1">
    <location>
        <begin position="152"/>
        <end position="176"/>
    </location>
</feature>
<evidence type="ECO:0008006" key="4">
    <source>
        <dbReference type="Google" id="ProtNLM"/>
    </source>
</evidence>
<feature type="region of interest" description="Disordered" evidence="1">
    <location>
        <begin position="1"/>
        <end position="26"/>
    </location>
</feature>
<accession>A0A9D3NQ74</accession>
<feature type="compositionally biased region" description="Polar residues" evidence="1">
    <location>
        <begin position="10"/>
        <end position="26"/>
    </location>
</feature>
<feature type="compositionally biased region" description="Basic and acidic residues" evidence="1">
    <location>
        <begin position="283"/>
        <end position="297"/>
    </location>
</feature>
<feature type="region of interest" description="Disordered" evidence="1">
    <location>
        <begin position="243"/>
        <end position="308"/>
    </location>
</feature>
<organism evidence="2 3">
    <name type="scientific">Hemibagrus wyckioides</name>
    <dbReference type="NCBI Taxonomy" id="337641"/>
    <lineage>
        <taxon>Eukaryota</taxon>
        <taxon>Metazoa</taxon>
        <taxon>Chordata</taxon>
        <taxon>Craniata</taxon>
        <taxon>Vertebrata</taxon>
        <taxon>Euteleostomi</taxon>
        <taxon>Actinopterygii</taxon>
        <taxon>Neopterygii</taxon>
        <taxon>Teleostei</taxon>
        <taxon>Ostariophysi</taxon>
        <taxon>Siluriformes</taxon>
        <taxon>Bagridae</taxon>
        <taxon>Hemibagrus</taxon>
    </lineage>
</organism>
<evidence type="ECO:0000256" key="1">
    <source>
        <dbReference type="SAM" id="MobiDB-lite"/>
    </source>
</evidence>
<reference evidence="2 3" key="1">
    <citation type="submission" date="2021-06" db="EMBL/GenBank/DDBJ databases">
        <title>Chromosome-level genome assembly of the red-tail catfish (Hemibagrus wyckioides).</title>
        <authorList>
            <person name="Shao F."/>
        </authorList>
    </citation>
    <scope>NUCLEOTIDE SEQUENCE [LARGE SCALE GENOMIC DNA]</scope>
    <source>
        <strain evidence="2">EC202008001</strain>
        <tissue evidence="2">Blood</tissue>
    </source>
</reference>
<dbReference type="GO" id="GO:0003677">
    <property type="term" value="F:DNA binding"/>
    <property type="evidence" value="ECO:0007669"/>
    <property type="project" value="TreeGrafter"/>
</dbReference>
<feature type="region of interest" description="Disordered" evidence="1">
    <location>
        <begin position="82"/>
        <end position="176"/>
    </location>
</feature>
<gene>
    <name evidence="2" type="ORF">KOW79_010454</name>
</gene>
<evidence type="ECO:0000313" key="3">
    <source>
        <dbReference type="Proteomes" id="UP000824219"/>
    </source>
</evidence>
<dbReference type="SUPFAM" id="SSF52540">
    <property type="entry name" value="P-loop containing nucleoside triphosphate hydrolases"/>
    <property type="match status" value="1"/>
</dbReference>
<dbReference type="OrthoDB" id="9996895at2759"/>
<sequence>MSVNDVRKMNSISSRKTSCNEKSPSVQSSCISPTFTGVKAEKIQLQEQTSTEKPKINRLKRANRIRKSDLLWRECQVIRPDVTDDDDDDDKCPNRGLLLHTKTPLGQNQLKVKSSTSCHRRSSVLGDEAGSLRSGAHAGRSSLCRHEESESENNTAVHSYSRSTPPSQSHPGSSEFFTDAHTREEFLKQVHAQNPRFPVRRLVQTLLKRLGENKISPVVTATGKRKQEVESHSDGCLRKRRRSIQGDSVTENVSEGHVSSGHGAMSRNRLRRKPAPVQNAAVDESHQGERHVRHDHDVENDDDVPWTEKYRPRSSEEVVGNSASVRKLYSWLKEWRIRADVEERRKRREEHRMKEKSDGSWDCGDFEGDPLMEECEGELCNTLLIHGPTGAGKSAAVFACAEQLGFKVLEVNSSSLRSGRLVLSQLRESTQSHQVGAPQHCASLTHTPAAASQEALQRFVSSNRRPSGAASRKRRVTAQKSLMLTHYFIKPGTHVNKHSELPQDTRAADEVTRVESEMKKDDAVDKKCKASPISLILFEEVDIVFQEDVGFLAAVKSLMSTTKRPIILTTNDPSFGESFEGRFQEVHFKTPATESVVSYLQCVCVVHGVKPDPEHIRFMLQEHNGDVRGSVLELELWARSGAGNTHHHLHNRALSCRSYAELEISGSLDVLVESWRKGRSLFYSNLDLLLATPTVEKADQSTIDEKTNPARFQNQMNKDTTPPDSRKPSGLKVKMNSALQLDRLKHTDQSAGFSEVETLARFLDTVSFADSCLSRQPCCKSGPLGATMADGLLDEPREDEEVEKKTLSLERCYEILAVVEALGFLRCRMEVCPAERADRDVRRGDETRKIREQKCAEVAHRVLCSEAFRCHGDQTAVLTDYLPCLRFICREQRVQQRPKLRISHYLRDIGLRLPKNVLDLLASPLR</sequence>
<evidence type="ECO:0000313" key="2">
    <source>
        <dbReference type="EMBL" id="KAG7327053.1"/>
    </source>
</evidence>
<dbReference type="AlphaFoldDB" id="A0A9D3NQ74"/>
<dbReference type="PANTHER" id="PTHR23389">
    <property type="entry name" value="CHROMOSOME TRANSMISSION FIDELITY FACTOR 18"/>
    <property type="match status" value="1"/>
</dbReference>
<dbReference type="PANTHER" id="PTHR23389:SF21">
    <property type="entry name" value="ATPASE FAMILY AAA DOMAIN-CONTAINING PROTEIN 5"/>
    <property type="match status" value="1"/>
</dbReference>
<keyword evidence="3" id="KW-1185">Reference proteome</keyword>
<feature type="compositionally biased region" description="Polar residues" evidence="1">
    <location>
        <begin position="710"/>
        <end position="723"/>
    </location>
</feature>
<comment type="caution">
    <text evidence="2">The sequence shown here is derived from an EMBL/GenBank/DDBJ whole genome shotgun (WGS) entry which is preliminary data.</text>
</comment>
<proteinExistence type="predicted"/>
<dbReference type="Gene3D" id="3.40.50.300">
    <property type="entry name" value="P-loop containing nucleotide triphosphate hydrolases"/>
    <property type="match status" value="1"/>
</dbReference>